<evidence type="ECO:0000313" key="1">
    <source>
        <dbReference type="EMBL" id="KAH7992521.1"/>
    </source>
</evidence>
<protein>
    <submittedName>
        <fullName evidence="1">Uncharacterized protein</fullName>
    </submittedName>
</protein>
<sequence length="102" mass="11370">MDGEDPFLCSRKGSEDCLIICLECIKRSPEPPEAAGDKDRTVTINPCHMGKAFKVMNELRRVAEVGVERTFCGSDDSPAAELHCYDIEVTIGEWQATYKENT</sequence>
<comment type="caution">
    <text evidence="1">The sequence shown here is derived from an EMBL/GenBank/DDBJ whole genome shotgun (WGS) entry which is preliminary data.</text>
</comment>
<name>A0ACB8EIL7_9SAUR</name>
<accession>A0ACB8EIL7</accession>
<evidence type="ECO:0000313" key="2">
    <source>
        <dbReference type="Proteomes" id="UP000827872"/>
    </source>
</evidence>
<keyword evidence="2" id="KW-1185">Reference proteome</keyword>
<reference evidence="1" key="1">
    <citation type="submission" date="2021-08" db="EMBL/GenBank/DDBJ databases">
        <title>The first chromosome-level gecko genome reveals the dynamic sex chromosomes of Neotropical dwarf geckos (Sphaerodactylidae: Sphaerodactylus).</title>
        <authorList>
            <person name="Pinto B.J."/>
            <person name="Keating S.E."/>
            <person name="Gamble T."/>
        </authorList>
    </citation>
    <scope>NUCLEOTIDE SEQUENCE</scope>
    <source>
        <strain evidence="1">TG3544</strain>
    </source>
</reference>
<dbReference type="Proteomes" id="UP000827872">
    <property type="component" value="Linkage Group LG03"/>
</dbReference>
<organism evidence="1 2">
    <name type="scientific">Sphaerodactylus townsendi</name>
    <dbReference type="NCBI Taxonomy" id="933632"/>
    <lineage>
        <taxon>Eukaryota</taxon>
        <taxon>Metazoa</taxon>
        <taxon>Chordata</taxon>
        <taxon>Craniata</taxon>
        <taxon>Vertebrata</taxon>
        <taxon>Euteleostomi</taxon>
        <taxon>Lepidosauria</taxon>
        <taxon>Squamata</taxon>
        <taxon>Bifurcata</taxon>
        <taxon>Gekkota</taxon>
        <taxon>Sphaerodactylidae</taxon>
        <taxon>Sphaerodactylus</taxon>
    </lineage>
</organism>
<dbReference type="EMBL" id="CM037616">
    <property type="protein sequence ID" value="KAH7992521.1"/>
    <property type="molecule type" value="Genomic_DNA"/>
</dbReference>
<gene>
    <name evidence="1" type="ORF">K3G42_023598</name>
</gene>
<proteinExistence type="predicted"/>